<dbReference type="Pfam" id="PF00005">
    <property type="entry name" value="ABC_tran"/>
    <property type="match status" value="1"/>
</dbReference>
<comment type="similarity">
    <text evidence="2">Belongs to the ABC transporter superfamily.</text>
</comment>
<dbReference type="NCBIfam" id="TIGR01727">
    <property type="entry name" value="oligo_HPY"/>
    <property type="match status" value="1"/>
</dbReference>
<keyword evidence="8" id="KW-0472">Membrane</keyword>
<gene>
    <name evidence="10" type="primary">dppD</name>
    <name evidence="10" type="ORF">BKK80_22585</name>
</gene>
<dbReference type="PROSITE" id="PS00211">
    <property type="entry name" value="ABC_TRANSPORTER_1"/>
    <property type="match status" value="1"/>
</dbReference>
<sequence length="351" mass="36714">MSALLEVEGLRIAFGAQPVVHALNFAVEAGQTLALVGESGCGKSATALALMQLLPRPGHIAAGSVRLDGRELLGLPPAALRALRGRDIGMVFQEPMSALNPVQTIGAQIAEVLHCHQRLSRRAARARAVELLDLVRLPEPARQHDAYPHQLSGGQRQRAMIAMAIACGPRLLIADEPTTALDVTIQAEILGLLDRLRRELSMALLLITHDLGLVAQWADRVVVMYAGRKMEEGGAQALFAAPAHPYTRGLLRASLRLAQQRFYRDGPLDEIPGSVSSAAQASGCPFAPRCAQAETGCGASPPEPRPLPGGAADARLVACVPVLRAAAASAPAPAPVPVPVPAGTSLSTALA</sequence>
<keyword evidence="6" id="KW-0547">Nucleotide-binding</keyword>
<evidence type="ECO:0000313" key="10">
    <source>
        <dbReference type="EMBL" id="AOZ08710.1"/>
    </source>
</evidence>
<keyword evidence="7 10" id="KW-0067">ATP-binding</keyword>
<evidence type="ECO:0000256" key="7">
    <source>
        <dbReference type="ARBA" id="ARBA00022840"/>
    </source>
</evidence>
<evidence type="ECO:0000256" key="4">
    <source>
        <dbReference type="ARBA" id="ARBA00022475"/>
    </source>
</evidence>
<dbReference type="InterPro" id="IPR003439">
    <property type="entry name" value="ABC_transporter-like_ATP-bd"/>
</dbReference>
<dbReference type="Proteomes" id="UP000177515">
    <property type="component" value="Chromosome 2"/>
</dbReference>
<keyword evidence="5" id="KW-0997">Cell inner membrane</keyword>
<evidence type="ECO:0000256" key="6">
    <source>
        <dbReference type="ARBA" id="ARBA00022741"/>
    </source>
</evidence>
<dbReference type="CDD" id="cd03257">
    <property type="entry name" value="ABC_NikE_OppD_transporters"/>
    <property type="match status" value="1"/>
</dbReference>
<dbReference type="GO" id="GO:0005524">
    <property type="term" value="F:ATP binding"/>
    <property type="evidence" value="ECO:0007669"/>
    <property type="project" value="UniProtKB-KW"/>
</dbReference>
<dbReference type="SMART" id="SM00382">
    <property type="entry name" value="AAA"/>
    <property type="match status" value="1"/>
</dbReference>
<evidence type="ECO:0000313" key="11">
    <source>
        <dbReference type="Proteomes" id="UP000177515"/>
    </source>
</evidence>
<dbReference type="EMBL" id="CP017755">
    <property type="protein sequence ID" value="AOZ08710.1"/>
    <property type="molecule type" value="Genomic_DNA"/>
</dbReference>
<evidence type="ECO:0000256" key="8">
    <source>
        <dbReference type="ARBA" id="ARBA00023136"/>
    </source>
</evidence>
<evidence type="ECO:0000256" key="1">
    <source>
        <dbReference type="ARBA" id="ARBA00004417"/>
    </source>
</evidence>
<dbReference type="InterPro" id="IPR003593">
    <property type="entry name" value="AAA+_ATPase"/>
</dbReference>
<keyword evidence="11" id="KW-1185">Reference proteome</keyword>
<name>A0ABN4TV29_9BURK</name>
<evidence type="ECO:0000256" key="2">
    <source>
        <dbReference type="ARBA" id="ARBA00005417"/>
    </source>
</evidence>
<reference evidence="10 11" key="1">
    <citation type="submission" date="2016-10" db="EMBL/GenBank/DDBJ databases">
        <title>Complete genome sequences of three Cupriavidus strains isolated from various Malaysian environments.</title>
        <authorList>
            <person name="Abdullah A.A.-A."/>
            <person name="Shafie N.A.H."/>
            <person name="Lau N.S."/>
        </authorList>
    </citation>
    <scope>NUCLEOTIDE SEQUENCE [LARGE SCALE GENOMIC DNA]</scope>
    <source>
        <strain evidence="10 11">USMAA1020</strain>
    </source>
</reference>
<dbReference type="InterPro" id="IPR027417">
    <property type="entry name" value="P-loop_NTPase"/>
</dbReference>
<dbReference type="PANTHER" id="PTHR43297:SF2">
    <property type="entry name" value="DIPEPTIDE TRANSPORT ATP-BINDING PROTEIN DPPD"/>
    <property type="match status" value="1"/>
</dbReference>
<dbReference type="InterPro" id="IPR013563">
    <property type="entry name" value="Oligopep_ABC_C"/>
</dbReference>
<dbReference type="Pfam" id="PF08352">
    <property type="entry name" value="oligo_HPY"/>
    <property type="match status" value="1"/>
</dbReference>
<organism evidence="10 11">
    <name type="scientific">Cupriavidus malaysiensis</name>
    <dbReference type="NCBI Taxonomy" id="367825"/>
    <lineage>
        <taxon>Bacteria</taxon>
        <taxon>Pseudomonadati</taxon>
        <taxon>Pseudomonadota</taxon>
        <taxon>Betaproteobacteria</taxon>
        <taxon>Burkholderiales</taxon>
        <taxon>Burkholderiaceae</taxon>
        <taxon>Cupriavidus</taxon>
    </lineage>
</organism>
<dbReference type="InterPro" id="IPR017871">
    <property type="entry name" value="ABC_transporter-like_CS"/>
</dbReference>
<protein>
    <submittedName>
        <fullName evidence="10">Dipeptide ABC transporter ATP-binding protein DppD</fullName>
    </submittedName>
</protein>
<dbReference type="SUPFAM" id="SSF52540">
    <property type="entry name" value="P-loop containing nucleoside triphosphate hydrolases"/>
    <property type="match status" value="1"/>
</dbReference>
<accession>A0ABN4TV29</accession>
<proteinExistence type="inferred from homology"/>
<keyword evidence="4" id="KW-1003">Cell membrane</keyword>
<evidence type="ECO:0000256" key="5">
    <source>
        <dbReference type="ARBA" id="ARBA00022519"/>
    </source>
</evidence>
<evidence type="ECO:0000256" key="3">
    <source>
        <dbReference type="ARBA" id="ARBA00022448"/>
    </source>
</evidence>
<dbReference type="PROSITE" id="PS50893">
    <property type="entry name" value="ABC_TRANSPORTER_2"/>
    <property type="match status" value="1"/>
</dbReference>
<dbReference type="PANTHER" id="PTHR43297">
    <property type="entry name" value="OLIGOPEPTIDE TRANSPORT ATP-BINDING PROTEIN APPD"/>
    <property type="match status" value="1"/>
</dbReference>
<dbReference type="Gene3D" id="3.40.50.300">
    <property type="entry name" value="P-loop containing nucleotide triphosphate hydrolases"/>
    <property type="match status" value="1"/>
</dbReference>
<dbReference type="InterPro" id="IPR050388">
    <property type="entry name" value="ABC_Ni/Peptide_Import"/>
</dbReference>
<keyword evidence="3" id="KW-0813">Transport</keyword>
<comment type="subcellular location">
    <subcellularLocation>
        <location evidence="1">Cell inner membrane</location>
        <topology evidence="1">Peripheral membrane protein</topology>
    </subcellularLocation>
</comment>
<feature type="domain" description="ABC transporter" evidence="9">
    <location>
        <begin position="5"/>
        <end position="251"/>
    </location>
</feature>
<evidence type="ECO:0000259" key="9">
    <source>
        <dbReference type="PROSITE" id="PS50893"/>
    </source>
</evidence>